<dbReference type="PANTHER" id="PTHR13617:SF14">
    <property type="entry name" value="PROTEIN ABHD18"/>
    <property type="match status" value="1"/>
</dbReference>
<dbReference type="AlphaFoldDB" id="B7G1K3"/>
<dbReference type="Gene3D" id="3.40.50.1820">
    <property type="entry name" value="alpha/beta hydrolase"/>
    <property type="match status" value="1"/>
</dbReference>
<gene>
    <name evidence="2" type="ORF">PHATRDRAFT_46539</name>
</gene>
<evidence type="ECO:0000313" key="3">
    <source>
        <dbReference type="Proteomes" id="UP000000759"/>
    </source>
</evidence>
<dbReference type="Pfam" id="PF09752">
    <property type="entry name" value="ABHD18"/>
    <property type="match status" value="1"/>
</dbReference>
<dbReference type="PaxDb" id="2850-Phatr46539"/>
<sequence length="373" mass="41296">MAMLWQILSWLLGSVDKSIGLVRWMLPQRARPKFFADGWGKYELAFGAQDEMLSMLKSSDKRNRFRTELENGSIQWSQPVVKSSVSVTSGAFPSPVAHLLPDKAKICRFYYVQPIIEEKRKTVTIIMLPGTGEAGKGDRLKMATQLADECGWSSIIVTAPYYAARKPDNQTAFFVRTVEDLLLQSVAIMQEAAILASYFLHRSEQQRVCITGFSWGAAMASGAAAVALTTAHKDAGRRLACVPYVGCSSPSILVSGVLESSIDWTALQQKPNEPHGETHAQALEVLGRFHLSPLNDAVQSQNKSIAALHIVNMQHDYFIPQRFSREFTAELGRMTSDTSNRAAQVLPGGHVVAMLVRPWYQKRAIVDAVHALF</sequence>
<dbReference type="eggNOG" id="ENOG502SWPK">
    <property type="taxonomic scope" value="Eukaryota"/>
</dbReference>
<organism evidence="2 3">
    <name type="scientific">Phaeodactylum tricornutum (strain CCAP 1055/1)</name>
    <dbReference type="NCBI Taxonomy" id="556484"/>
    <lineage>
        <taxon>Eukaryota</taxon>
        <taxon>Sar</taxon>
        <taxon>Stramenopiles</taxon>
        <taxon>Ochrophyta</taxon>
        <taxon>Bacillariophyta</taxon>
        <taxon>Bacillariophyceae</taxon>
        <taxon>Bacillariophycidae</taxon>
        <taxon>Naviculales</taxon>
        <taxon>Phaeodactylaceae</taxon>
        <taxon>Phaeodactylum</taxon>
    </lineage>
</organism>
<protein>
    <submittedName>
        <fullName evidence="2">Uncharacterized protein</fullName>
    </submittedName>
</protein>
<dbReference type="RefSeq" id="XP_002181043.1">
    <property type="nucleotide sequence ID" value="XM_002181007.1"/>
</dbReference>
<evidence type="ECO:0000313" key="2">
    <source>
        <dbReference type="EMBL" id="EEC47695.1"/>
    </source>
</evidence>
<evidence type="ECO:0000256" key="1">
    <source>
        <dbReference type="SAM" id="SignalP"/>
    </source>
</evidence>
<dbReference type="GeneID" id="7201834"/>
<keyword evidence="1" id="KW-0732">Signal</keyword>
<dbReference type="OMA" id="METISWA"/>
<reference evidence="2 3" key="1">
    <citation type="journal article" date="2008" name="Nature">
        <title>The Phaeodactylum genome reveals the evolutionary history of diatom genomes.</title>
        <authorList>
            <person name="Bowler C."/>
            <person name="Allen A.E."/>
            <person name="Badger J.H."/>
            <person name="Grimwood J."/>
            <person name="Jabbari K."/>
            <person name="Kuo A."/>
            <person name="Maheswari U."/>
            <person name="Martens C."/>
            <person name="Maumus F."/>
            <person name="Otillar R.P."/>
            <person name="Rayko E."/>
            <person name="Salamov A."/>
            <person name="Vandepoele K."/>
            <person name="Beszteri B."/>
            <person name="Gruber A."/>
            <person name="Heijde M."/>
            <person name="Katinka M."/>
            <person name="Mock T."/>
            <person name="Valentin K."/>
            <person name="Verret F."/>
            <person name="Berges J.A."/>
            <person name="Brownlee C."/>
            <person name="Cadoret J.P."/>
            <person name="Chiovitti A."/>
            <person name="Choi C.J."/>
            <person name="Coesel S."/>
            <person name="De Martino A."/>
            <person name="Detter J.C."/>
            <person name="Durkin C."/>
            <person name="Falciatore A."/>
            <person name="Fournet J."/>
            <person name="Haruta M."/>
            <person name="Huysman M.J."/>
            <person name="Jenkins B.D."/>
            <person name="Jiroutova K."/>
            <person name="Jorgensen R.E."/>
            <person name="Joubert Y."/>
            <person name="Kaplan A."/>
            <person name="Kroger N."/>
            <person name="Kroth P.G."/>
            <person name="La Roche J."/>
            <person name="Lindquist E."/>
            <person name="Lommer M."/>
            <person name="Martin-Jezequel V."/>
            <person name="Lopez P.J."/>
            <person name="Lucas S."/>
            <person name="Mangogna M."/>
            <person name="McGinnis K."/>
            <person name="Medlin L.K."/>
            <person name="Montsant A."/>
            <person name="Oudot-Le Secq M.P."/>
            <person name="Napoli C."/>
            <person name="Obornik M."/>
            <person name="Parker M.S."/>
            <person name="Petit J.L."/>
            <person name="Porcel B.M."/>
            <person name="Poulsen N."/>
            <person name="Robison M."/>
            <person name="Rychlewski L."/>
            <person name="Rynearson T.A."/>
            <person name="Schmutz J."/>
            <person name="Shapiro H."/>
            <person name="Siaut M."/>
            <person name="Stanley M."/>
            <person name="Sussman M.R."/>
            <person name="Taylor A.R."/>
            <person name="Vardi A."/>
            <person name="von Dassow P."/>
            <person name="Vyverman W."/>
            <person name="Willis A."/>
            <person name="Wyrwicz L.S."/>
            <person name="Rokhsar D.S."/>
            <person name="Weissenbach J."/>
            <person name="Armbrust E.V."/>
            <person name="Green B.R."/>
            <person name="Van de Peer Y."/>
            <person name="Grigoriev I.V."/>
        </authorList>
    </citation>
    <scope>NUCLEOTIDE SEQUENCE [LARGE SCALE GENOMIC DNA]</scope>
    <source>
        <strain evidence="2 3">CCAP 1055/1</strain>
    </source>
</reference>
<dbReference type="InterPro" id="IPR029058">
    <property type="entry name" value="AB_hydrolase_fold"/>
</dbReference>
<feature type="signal peptide" evidence="1">
    <location>
        <begin position="1"/>
        <end position="20"/>
    </location>
</feature>
<dbReference type="EMBL" id="CM000613">
    <property type="protein sequence ID" value="EEC47695.1"/>
    <property type="molecule type" value="Genomic_DNA"/>
</dbReference>
<name>B7G1K3_PHATC</name>
<accession>B7G1K3</accession>
<dbReference type="KEGG" id="pti:PHATRDRAFT_46539"/>
<dbReference type="HOGENOM" id="CLU_742853_0_0_1"/>
<proteinExistence type="predicted"/>
<dbReference type="PANTHER" id="PTHR13617">
    <property type="entry name" value="PROTEIN ABHD18"/>
    <property type="match status" value="1"/>
</dbReference>
<feature type="chain" id="PRO_5002855714" evidence="1">
    <location>
        <begin position="21"/>
        <end position="373"/>
    </location>
</feature>
<dbReference type="Proteomes" id="UP000000759">
    <property type="component" value="Chromosome 10"/>
</dbReference>
<dbReference type="ESTHER" id="phatr-b7g1k3">
    <property type="family name" value="ABHD18"/>
</dbReference>
<dbReference type="OrthoDB" id="9987145at2759"/>
<keyword evidence="3" id="KW-1185">Reference proteome</keyword>
<dbReference type="InterPro" id="IPR019149">
    <property type="entry name" value="ABHD18"/>
</dbReference>
<reference evidence="3" key="2">
    <citation type="submission" date="2008-08" db="EMBL/GenBank/DDBJ databases">
        <authorList>
            <consortium name="Diatom Consortium"/>
            <person name="Grigoriev I."/>
            <person name="Grimwood J."/>
            <person name="Kuo A."/>
            <person name="Otillar R.P."/>
            <person name="Salamov A."/>
            <person name="Detter J.C."/>
            <person name="Lindquist E."/>
            <person name="Shapiro H."/>
            <person name="Lucas S."/>
            <person name="Glavina del Rio T."/>
            <person name="Pitluck S."/>
            <person name="Rokhsar D."/>
            <person name="Bowler C."/>
        </authorList>
    </citation>
    <scope>GENOME REANNOTATION</scope>
    <source>
        <strain evidence="3">CCAP 1055/1</strain>
    </source>
</reference>
<dbReference type="InParanoid" id="B7G1K3"/>
<dbReference type="SUPFAM" id="SSF53474">
    <property type="entry name" value="alpha/beta-Hydrolases"/>
    <property type="match status" value="1"/>
</dbReference>